<evidence type="ECO:0000256" key="7">
    <source>
        <dbReference type="ARBA" id="ARBA00023098"/>
    </source>
</evidence>
<dbReference type="InterPro" id="IPR017088">
    <property type="entry name" value="Wax_synthase_Magnoliopsida"/>
</dbReference>
<keyword evidence="7" id="KW-0443">Lipid metabolism</keyword>
<dbReference type="PIRSF" id="PIRSF037006">
    <property type="entry name" value="Wax_synthase"/>
    <property type="match status" value="1"/>
</dbReference>
<feature type="transmembrane region" description="Helical" evidence="10">
    <location>
        <begin position="127"/>
        <end position="146"/>
    </location>
</feature>
<evidence type="ECO:0000256" key="1">
    <source>
        <dbReference type="ARBA" id="ARBA00004141"/>
    </source>
</evidence>
<feature type="transmembrane region" description="Helical" evidence="10">
    <location>
        <begin position="50"/>
        <end position="78"/>
    </location>
</feature>
<proteinExistence type="inferred from homology"/>
<sequence>MASQKCMEMEGEIKSLMKVWISILASLCYCYFISSRVPKGLLRFLTLSPVLYLFTILPLQLTTVLPTGVTAFFITWLTNFKLLLFTFDLGPLTPNSNSLLHFLSFACLPIRLTPLNSKSKSKSKLKLHFIIFPIKVFLFSLSLMSLKDQYKQKLHPTIILGIYCTLLYLLMDVVLGLCNIVVNAAFGIELQLPSDDPYLSTSLRDFWGRRWNLIVTYTLRHTVYKPVRSLLMSKTVLGPQWASVSGVMATFLVSGLMHELIFYYVTRVSPTWEVTCFFLLHGVCAVAEFGAVKWLGAKWRLHWALCGPITVAFVIVTAAWLFFPPLMHDGTDERTIKEFNDVVECVMGKFY</sequence>
<feature type="transmembrane region" description="Helical" evidence="10">
    <location>
        <begin position="303"/>
        <end position="323"/>
    </location>
</feature>
<dbReference type="InterPro" id="IPR044851">
    <property type="entry name" value="Wax_synthase"/>
</dbReference>
<dbReference type="GO" id="GO:0006629">
    <property type="term" value="P:lipid metabolic process"/>
    <property type="evidence" value="ECO:0007669"/>
    <property type="project" value="UniProtKB-KW"/>
</dbReference>
<dbReference type="EMBL" id="QZWG01000002">
    <property type="protein sequence ID" value="RZC27359.1"/>
    <property type="molecule type" value="Genomic_DNA"/>
</dbReference>
<comment type="subcellular location">
    <subcellularLocation>
        <location evidence="1">Membrane</location>
        <topology evidence="1">Multi-pass membrane protein</topology>
    </subcellularLocation>
</comment>
<evidence type="ECO:0000256" key="10">
    <source>
        <dbReference type="SAM" id="Phobius"/>
    </source>
</evidence>
<dbReference type="GO" id="GO:0047196">
    <property type="term" value="F:long-chain-alcohol O-fatty-acyltransferase activity"/>
    <property type="evidence" value="ECO:0007669"/>
    <property type="project" value="UniProtKB-EC"/>
</dbReference>
<keyword evidence="8 10" id="KW-0472">Membrane</keyword>
<keyword evidence="9 12" id="KW-0012">Acyltransferase</keyword>
<comment type="caution">
    <text evidence="12">The sequence shown here is derived from an EMBL/GenBank/DDBJ whole genome shotgun (WGS) entry which is preliminary data.</text>
</comment>
<comment type="pathway">
    <text evidence="2">Secondary metabolite biosynthesis.</text>
</comment>
<feature type="transmembrane region" description="Helical" evidence="10">
    <location>
        <begin position="19"/>
        <end position="38"/>
    </location>
</feature>
<dbReference type="Gramene" id="XM_028365427.1">
    <property type="protein sequence ID" value="XP_028221228.1"/>
    <property type="gene ID" value="LOC114402759"/>
</dbReference>
<keyword evidence="6 10" id="KW-1133">Transmembrane helix</keyword>
<feature type="transmembrane region" description="Helical" evidence="10">
    <location>
        <begin position="158"/>
        <end position="182"/>
    </location>
</feature>
<evidence type="ECO:0000313" key="13">
    <source>
        <dbReference type="Proteomes" id="UP000289340"/>
    </source>
</evidence>
<dbReference type="GO" id="GO:0016020">
    <property type="term" value="C:membrane"/>
    <property type="evidence" value="ECO:0007669"/>
    <property type="project" value="UniProtKB-SubCell"/>
</dbReference>
<evidence type="ECO:0000256" key="5">
    <source>
        <dbReference type="ARBA" id="ARBA00022692"/>
    </source>
</evidence>
<dbReference type="Proteomes" id="UP000289340">
    <property type="component" value="Chromosome 2"/>
</dbReference>
<keyword evidence="4 12" id="KW-0808">Transferase</keyword>
<evidence type="ECO:0000259" key="11">
    <source>
        <dbReference type="Pfam" id="PF13813"/>
    </source>
</evidence>
<feature type="transmembrane region" description="Helical" evidence="10">
    <location>
        <begin position="241"/>
        <end position="265"/>
    </location>
</feature>
<dbReference type="PANTHER" id="PTHR31595:SF57">
    <property type="entry name" value="OS04G0481900 PROTEIN"/>
    <property type="match status" value="1"/>
</dbReference>
<evidence type="ECO:0000313" key="12">
    <source>
        <dbReference type="EMBL" id="RZC27359.1"/>
    </source>
</evidence>
<reference evidence="12 13" key="1">
    <citation type="submission" date="2018-09" db="EMBL/GenBank/DDBJ databases">
        <title>A high-quality reference genome of wild soybean provides a powerful tool to mine soybean genomes.</title>
        <authorList>
            <person name="Xie M."/>
            <person name="Chung C.Y.L."/>
            <person name="Li M.-W."/>
            <person name="Wong F.-L."/>
            <person name="Chan T.-F."/>
            <person name="Lam H.-M."/>
        </authorList>
    </citation>
    <scope>NUCLEOTIDE SEQUENCE [LARGE SCALE GENOMIC DNA]</scope>
    <source>
        <strain evidence="13">cv. W05</strain>
        <tissue evidence="12">Hypocotyl of etiolated seedlings</tissue>
    </source>
</reference>
<organism evidence="12 13">
    <name type="scientific">Glycine soja</name>
    <name type="common">Wild soybean</name>
    <dbReference type="NCBI Taxonomy" id="3848"/>
    <lineage>
        <taxon>Eukaryota</taxon>
        <taxon>Viridiplantae</taxon>
        <taxon>Streptophyta</taxon>
        <taxon>Embryophyta</taxon>
        <taxon>Tracheophyta</taxon>
        <taxon>Spermatophyta</taxon>
        <taxon>Magnoliopsida</taxon>
        <taxon>eudicotyledons</taxon>
        <taxon>Gunneridae</taxon>
        <taxon>Pentapetalae</taxon>
        <taxon>rosids</taxon>
        <taxon>fabids</taxon>
        <taxon>Fabales</taxon>
        <taxon>Fabaceae</taxon>
        <taxon>Papilionoideae</taxon>
        <taxon>50 kb inversion clade</taxon>
        <taxon>NPAAA clade</taxon>
        <taxon>indigoferoid/millettioid clade</taxon>
        <taxon>Phaseoleae</taxon>
        <taxon>Glycine</taxon>
        <taxon>Glycine subgen. Soja</taxon>
    </lineage>
</organism>
<evidence type="ECO:0000256" key="6">
    <source>
        <dbReference type="ARBA" id="ARBA00022989"/>
    </source>
</evidence>
<dbReference type="InterPro" id="IPR032805">
    <property type="entry name" value="Wax_synthase_dom"/>
</dbReference>
<comment type="similarity">
    <text evidence="3">Belongs to the wax synthase family.</text>
</comment>
<name>A0A445LVY4_GLYSO</name>
<evidence type="ECO:0000256" key="4">
    <source>
        <dbReference type="ARBA" id="ARBA00022679"/>
    </source>
</evidence>
<keyword evidence="5 10" id="KW-0812">Transmembrane</keyword>
<feature type="transmembrane region" description="Helical" evidence="10">
    <location>
        <begin position="271"/>
        <end position="291"/>
    </location>
</feature>
<dbReference type="AlphaFoldDB" id="A0A445LVY4"/>
<dbReference type="Pfam" id="PF13813">
    <property type="entry name" value="MBOAT_2"/>
    <property type="match status" value="1"/>
</dbReference>
<evidence type="ECO:0000256" key="3">
    <source>
        <dbReference type="ARBA" id="ARBA00007282"/>
    </source>
</evidence>
<evidence type="ECO:0000256" key="8">
    <source>
        <dbReference type="ARBA" id="ARBA00023136"/>
    </source>
</evidence>
<evidence type="ECO:0000256" key="2">
    <source>
        <dbReference type="ARBA" id="ARBA00005179"/>
    </source>
</evidence>
<evidence type="ECO:0000256" key="9">
    <source>
        <dbReference type="ARBA" id="ARBA00023315"/>
    </source>
</evidence>
<protein>
    <submittedName>
        <fullName evidence="12">Putative long-chain-alcohol O-fatty-acyltransferase 5</fullName>
        <ecNumber evidence="12">2.3.1.75</ecNumber>
    </submittedName>
</protein>
<keyword evidence="13" id="KW-1185">Reference proteome</keyword>
<dbReference type="PANTHER" id="PTHR31595">
    <property type="entry name" value="LONG-CHAIN-ALCOHOL O-FATTY-ACYLTRANSFERASE 3-RELATED"/>
    <property type="match status" value="1"/>
</dbReference>
<gene>
    <name evidence="12" type="ORF">D0Y65_005468</name>
</gene>
<dbReference type="EC" id="2.3.1.75" evidence="12"/>
<accession>A0A445LVY4</accession>
<feature type="domain" description="Wax synthase" evidence="11">
    <location>
        <begin position="195"/>
        <end position="279"/>
    </location>
</feature>